<name>A0A543B1T2_9ACTN</name>
<dbReference type="CDD" id="cd20685">
    <property type="entry name" value="CdiA-CT_Ecl_RNase-like"/>
    <property type="match status" value="1"/>
</dbReference>
<dbReference type="InParanoid" id="A0A543B1T2"/>
<organism evidence="3 4">
    <name type="scientific">Stackebrandtia endophytica</name>
    <dbReference type="NCBI Taxonomy" id="1496996"/>
    <lineage>
        <taxon>Bacteria</taxon>
        <taxon>Bacillati</taxon>
        <taxon>Actinomycetota</taxon>
        <taxon>Actinomycetes</taxon>
        <taxon>Glycomycetales</taxon>
        <taxon>Glycomycetaceae</taxon>
        <taxon>Stackebrandtia</taxon>
    </lineage>
</organism>
<sequence length="222" mass="24236">MGTRSSPRIRAPVRPVLRRSPPPPTPTVAPPSNSVTWSLSASTKTATEPPTATSPPPPATPSGQPKTPPAPMHNGQPHETSQQTTGYARAATRGTRSLALNMHAIIPRLSISRFPMTTRTTPSRVRIPLFTIVKRCPHKRRELLSVSQILKLQIWLHIWGSSPLGRTFEGRKHSSIPKKMYIVQDTTSHIGGVWKIAKSSAALNRKKTRTATTDALLTEFGG</sequence>
<comment type="caution">
    <text evidence="3">The sequence shown here is derived from an EMBL/GenBank/DDBJ whole genome shotgun (WGS) entry which is preliminary data.</text>
</comment>
<feature type="compositionally biased region" description="Low complexity" evidence="1">
    <location>
        <begin position="10"/>
        <end position="19"/>
    </location>
</feature>
<dbReference type="EMBL" id="VFOW01000001">
    <property type="protein sequence ID" value="TQL78808.1"/>
    <property type="molecule type" value="Genomic_DNA"/>
</dbReference>
<evidence type="ECO:0000259" key="2">
    <source>
        <dbReference type="Pfam" id="PF15526"/>
    </source>
</evidence>
<feature type="compositionally biased region" description="Pro residues" evidence="1">
    <location>
        <begin position="20"/>
        <end position="29"/>
    </location>
</feature>
<evidence type="ECO:0000313" key="4">
    <source>
        <dbReference type="Proteomes" id="UP000317043"/>
    </source>
</evidence>
<dbReference type="AlphaFoldDB" id="A0A543B1T2"/>
<feature type="compositionally biased region" description="Low complexity" evidence="1">
    <location>
        <begin position="30"/>
        <end position="51"/>
    </location>
</feature>
<accession>A0A543B1T2</accession>
<dbReference type="InterPro" id="IPR038181">
    <property type="entry name" value="Ntox21_sf"/>
</dbReference>
<dbReference type="Proteomes" id="UP000317043">
    <property type="component" value="Unassembled WGS sequence"/>
</dbReference>
<dbReference type="Gene3D" id="3.10.380.20">
    <property type="entry name" value="Novel toxin 21 (CdiA), C-terminal domain"/>
    <property type="match status" value="1"/>
</dbReference>
<keyword evidence="4" id="KW-1185">Reference proteome</keyword>
<protein>
    <submittedName>
        <fullName evidence="3">Putative RNase toxin 21 of polymorphic toxin system</fullName>
    </submittedName>
</protein>
<gene>
    <name evidence="3" type="ORF">FB566_4403</name>
</gene>
<evidence type="ECO:0000256" key="1">
    <source>
        <dbReference type="SAM" id="MobiDB-lite"/>
    </source>
</evidence>
<evidence type="ECO:0000313" key="3">
    <source>
        <dbReference type="EMBL" id="TQL78808.1"/>
    </source>
</evidence>
<feature type="region of interest" description="Disordered" evidence="1">
    <location>
        <begin position="1"/>
        <end position="89"/>
    </location>
</feature>
<proteinExistence type="predicted"/>
<dbReference type="Pfam" id="PF15526">
    <property type="entry name" value="Ntox21"/>
    <property type="match status" value="1"/>
</dbReference>
<dbReference type="InterPro" id="IPR028190">
    <property type="entry name" value="Ntox21"/>
</dbReference>
<feature type="domain" description="Novel toxin 21" evidence="2">
    <location>
        <begin position="179"/>
        <end position="221"/>
    </location>
</feature>
<feature type="compositionally biased region" description="Pro residues" evidence="1">
    <location>
        <begin position="52"/>
        <end position="71"/>
    </location>
</feature>
<reference evidence="3 4" key="1">
    <citation type="submission" date="2019-06" db="EMBL/GenBank/DDBJ databases">
        <title>Sequencing the genomes of 1000 actinobacteria strains.</title>
        <authorList>
            <person name="Klenk H.-P."/>
        </authorList>
    </citation>
    <scope>NUCLEOTIDE SEQUENCE [LARGE SCALE GENOMIC DNA]</scope>
    <source>
        <strain evidence="3 4">DSM 45928</strain>
    </source>
</reference>